<proteinExistence type="predicted"/>
<dbReference type="EMBL" id="BBJM01000003">
    <property type="protein sequence ID" value="GAK47216.1"/>
    <property type="molecule type" value="Genomic_DNA"/>
</dbReference>
<dbReference type="eggNOG" id="COG4990">
    <property type="taxonomic scope" value="Bacteria"/>
</dbReference>
<reference evidence="2" key="1">
    <citation type="journal article" date="2014" name="Genome Announc.">
        <title>Draft Genome Sequence of Lactobacillus oryzae Strain SG293T.</title>
        <authorList>
            <person name="Tanizawa Y."/>
            <person name="Fujisawa T."/>
            <person name="Mochizuki T."/>
            <person name="Kaminuma E."/>
            <person name="Nakamura Y."/>
            <person name="Tohno M."/>
        </authorList>
    </citation>
    <scope>NUCLEOTIDE SEQUENCE [LARGE SCALE GENOMIC DNA]</scope>
    <source>
        <strain evidence="2">SG293</strain>
    </source>
</reference>
<feature type="domain" description="Peptidase C39-like" evidence="1">
    <location>
        <begin position="7"/>
        <end position="156"/>
    </location>
</feature>
<evidence type="ECO:0000313" key="2">
    <source>
        <dbReference type="EMBL" id="GAK47216.1"/>
    </source>
</evidence>
<dbReference type="STRING" id="1291743.LOSG293_030550"/>
<dbReference type="Proteomes" id="UP000028700">
    <property type="component" value="Unassembled WGS sequence"/>
</dbReference>
<comment type="caution">
    <text evidence="2">The sequence shown here is derived from an EMBL/GenBank/DDBJ whole genome shotgun (WGS) entry which is preliminary data.</text>
</comment>
<accession>A0A081BGP8</accession>
<dbReference type="Pfam" id="PF13529">
    <property type="entry name" value="Peptidase_C39_2"/>
    <property type="match status" value="1"/>
</dbReference>
<dbReference type="InterPro" id="IPR039564">
    <property type="entry name" value="Peptidase_C39-like"/>
</dbReference>
<dbReference type="Gene3D" id="3.90.70.10">
    <property type="entry name" value="Cysteine proteinases"/>
    <property type="match status" value="1"/>
</dbReference>
<dbReference type="RefSeq" id="WP_034526234.1">
    <property type="nucleotide sequence ID" value="NZ_BBAZ01000003.1"/>
</dbReference>
<dbReference type="OrthoDB" id="1654093at2"/>
<evidence type="ECO:0000313" key="3">
    <source>
        <dbReference type="Proteomes" id="UP000028700"/>
    </source>
</evidence>
<keyword evidence="3" id="KW-1185">Reference proteome</keyword>
<protein>
    <recommendedName>
        <fullName evidence="1">Peptidase C39-like domain-containing protein</fullName>
    </recommendedName>
</protein>
<name>A0A081BGP8_9LACO</name>
<dbReference type="AlphaFoldDB" id="A0A081BGP8"/>
<organism evidence="2 3">
    <name type="scientific">Secundilactobacillus oryzae JCM 18671</name>
    <dbReference type="NCBI Taxonomy" id="1291743"/>
    <lineage>
        <taxon>Bacteria</taxon>
        <taxon>Bacillati</taxon>
        <taxon>Bacillota</taxon>
        <taxon>Bacilli</taxon>
        <taxon>Lactobacillales</taxon>
        <taxon>Lactobacillaceae</taxon>
        <taxon>Secundilactobacillus</taxon>
    </lineage>
</organism>
<sequence>MTEKQFLGVPNIDQIAFGAENGCEAASLLEGFWYKGKLTNLSYLEFLKQMPIAEDANPYHGFGGSPFRTEPGNFEAIFTVPLKRWSRRYGSVRDLTGANVNWLYNEVNHGNPVLAYVTVHFEKPVWKAYKFGEAPVNNHAVILDGVNDSQVHVSDPIDGQYWLKRDQFEQIYNARKMAIVIL</sequence>
<dbReference type="PANTHER" id="PTHR37806:SF1">
    <property type="entry name" value="PEPTIDASE C39-LIKE DOMAIN-CONTAINING PROTEIN"/>
    <property type="match status" value="1"/>
</dbReference>
<evidence type="ECO:0000259" key="1">
    <source>
        <dbReference type="Pfam" id="PF13529"/>
    </source>
</evidence>
<gene>
    <name evidence="2" type="ORF">LOSG293_030550</name>
</gene>
<dbReference type="PANTHER" id="PTHR37806">
    <property type="entry name" value="LMO0724 PROTEIN"/>
    <property type="match status" value="1"/>
</dbReference>